<dbReference type="EMBL" id="JAZHFS010000011">
    <property type="protein sequence ID" value="MEF2113251.1"/>
    <property type="molecule type" value="Genomic_DNA"/>
</dbReference>
<evidence type="ECO:0000313" key="2">
    <source>
        <dbReference type="Proteomes" id="UP001498469"/>
    </source>
</evidence>
<organism evidence="1 2">
    <name type="scientific">Clostridium frigoriphilum</name>
    <dbReference type="NCBI Taxonomy" id="443253"/>
    <lineage>
        <taxon>Bacteria</taxon>
        <taxon>Bacillati</taxon>
        <taxon>Bacillota</taxon>
        <taxon>Clostridia</taxon>
        <taxon>Eubacteriales</taxon>
        <taxon>Clostridiaceae</taxon>
        <taxon>Clostridium</taxon>
    </lineage>
</organism>
<keyword evidence="2" id="KW-1185">Reference proteome</keyword>
<accession>A0ABU7UPR6</accession>
<proteinExistence type="predicted"/>
<dbReference type="RefSeq" id="WP_216248726.1">
    <property type="nucleotide sequence ID" value="NZ_JAZHFS010000011.1"/>
</dbReference>
<comment type="caution">
    <text evidence="1">The sequence shown here is derived from an EMBL/GenBank/DDBJ whole genome shotgun (WGS) entry which is preliminary data.</text>
</comment>
<protein>
    <submittedName>
        <fullName evidence="1">Uncharacterized protein</fullName>
    </submittedName>
</protein>
<sequence length="170" mass="19795">MLVKLLETQTKLEHDITEIKIELKKGSIELETILKNVNTTVDGQTSHKDQYDMVTQNENSIIYERTELIEAVTNVSEDVKEIKESVNVIFMEKVLNEIRKFYKLNGYDFVKPVNINDLILYTELSENQISKVVKELLLKKYILEYCWIDKNGCEFYLNDLGKQKLLPAAS</sequence>
<dbReference type="Proteomes" id="UP001498469">
    <property type="component" value="Unassembled WGS sequence"/>
</dbReference>
<gene>
    <name evidence="1" type="ORF">SJI18_13145</name>
</gene>
<evidence type="ECO:0000313" key="1">
    <source>
        <dbReference type="EMBL" id="MEF2113251.1"/>
    </source>
</evidence>
<reference evidence="1 2" key="1">
    <citation type="submission" date="2023-11" db="EMBL/GenBank/DDBJ databases">
        <title>Draft genome sequence of a psychrophilic Clostridium strain from permafrost water brine.</title>
        <authorList>
            <person name="Shcherbakova V.A."/>
            <person name="Trubitsyn V.E."/>
            <person name="Zakharyuk A.G."/>
        </authorList>
    </citation>
    <scope>NUCLEOTIDE SEQUENCE [LARGE SCALE GENOMIC DNA]</scope>
    <source>
        <strain evidence="1 2">14F</strain>
    </source>
</reference>
<name>A0ABU7UPR6_9CLOT</name>